<proteinExistence type="predicted"/>
<feature type="domain" description="Major facilitator superfamily (MFS) profile" evidence="8">
    <location>
        <begin position="26"/>
        <end position="436"/>
    </location>
</feature>
<feature type="transmembrane region" description="Helical" evidence="7">
    <location>
        <begin position="185"/>
        <end position="209"/>
    </location>
</feature>
<feature type="transmembrane region" description="Helical" evidence="7">
    <location>
        <begin position="116"/>
        <end position="138"/>
    </location>
</feature>
<dbReference type="InterPro" id="IPR020846">
    <property type="entry name" value="MFS_dom"/>
</dbReference>
<sequence>MESIMPVVAAEDLKTKVLYRKVILKIIPYIFVCYLFNYLDRVNVGFAKLHMLDALGMSEAAYGLGAGIFFIGYLCFGLPSNLAIQRFGARRWIAIIMILWGALSSCLMFVKTAESFYVIRFFTGAAEAGFFPGLILYFTRWFPASVRGRVMALFMSAIPLSGVLGGPLSGWILDVFSTHPVAGLAAWQWLFLIEGIPTIFLGVGVYFILDDRIEDAKWLTTNEKSILLSELAQDELKNSKVKSDGLKEVMKSKTVWLLGLIYFSFQGGVYAISFWLPTVVKAGNWGSMLMVGVITAIPYAAATLFMIFMGKSADINNERRWHLAVPMIMSAVGLMIAANSGGSSLLALFGLTIATMGAFTALPMFWPLSSSYLSASAAVAGVAIINSVGQIAGFASPYFVGWIKDTTHSTDLAWYSLSLLTLAGAIVMLLMSRQRKAQ</sequence>
<feature type="transmembrane region" description="Helical" evidence="7">
    <location>
        <begin position="288"/>
        <end position="309"/>
    </location>
</feature>
<evidence type="ECO:0000256" key="3">
    <source>
        <dbReference type="ARBA" id="ARBA00022692"/>
    </source>
</evidence>
<evidence type="ECO:0000256" key="7">
    <source>
        <dbReference type="SAM" id="Phobius"/>
    </source>
</evidence>
<accession>A0A8H2RS37</accession>
<dbReference type="Proteomes" id="UP000325723">
    <property type="component" value="Unassembled WGS sequence"/>
</dbReference>
<keyword evidence="6 7" id="KW-0472">Membrane</keyword>
<dbReference type="SUPFAM" id="SSF103473">
    <property type="entry name" value="MFS general substrate transporter"/>
    <property type="match status" value="1"/>
</dbReference>
<dbReference type="PANTHER" id="PTHR43791">
    <property type="entry name" value="PERMEASE-RELATED"/>
    <property type="match status" value="1"/>
</dbReference>
<dbReference type="PANTHER" id="PTHR43791:SF36">
    <property type="entry name" value="TRANSPORTER, PUTATIVE (AFU_ORTHOLOGUE AFUA_6G08340)-RELATED"/>
    <property type="match status" value="1"/>
</dbReference>
<evidence type="ECO:0000256" key="2">
    <source>
        <dbReference type="ARBA" id="ARBA00022448"/>
    </source>
</evidence>
<dbReference type="EMBL" id="CABVIE010000010">
    <property type="protein sequence ID" value="VVP13418.1"/>
    <property type="molecule type" value="Genomic_DNA"/>
</dbReference>
<feature type="transmembrane region" description="Helical" evidence="7">
    <location>
        <begin position="150"/>
        <end position="173"/>
    </location>
</feature>
<dbReference type="InterPro" id="IPR036259">
    <property type="entry name" value="MFS_trans_sf"/>
</dbReference>
<dbReference type="GO" id="GO:0022857">
    <property type="term" value="F:transmembrane transporter activity"/>
    <property type="evidence" value="ECO:0007669"/>
    <property type="project" value="InterPro"/>
</dbReference>
<gene>
    <name evidence="9" type="primary">ttuB_2</name>
    <name evidence="9" type="ORF">PS900_03464</name>
</gene>
<keyword evidence="3 7" id="KW-0812">Transmembrane</keyword>
<evidence type="ECO:0000256" key="6">
    <source>
        <dbReference type="ARBA" id="ARBA00023136"/>
    </source>
</evidence>
<reference evidence="9 10" key="1">
    <citation type="submission" date="2019-09" db="EMBL/GenBank/DDBJ databases">
        <authorList>
            <person name="Chandra G."/>
            <person name="Truman W A."/>
        </authorList>
    </citation>
    <scope>NUCLEOTIDE SEQUENCE [LARGE SCALE GENOMIC DNA]</scope>
    <source>
        <strain evidence="9">PS900</strain>
    </source>
</reference>
<dbReference type="RefSeq" id="WP_224789089.1">
    <property type="nucleotide sequence ID" value="NZ_CABVIE010000010.1"/>
</dbReference>
<dbReference type="InterPro" id="IPR011701">
    <property type="entry name" value="MFS"/>
</dbReference>
<feature type="transmembrane region" description="Helical" evidence="7">
    <location>
        <begin position="378"/>
        <end position="400"/>
    </location>
</feature>
<evidence type="ECO:0000256" key="5">
    <source>
        <dbReference type="ARBA" id="ARBA00022989"/>
    </source>
</evidence>
<dbReference type="CDD" id="cd17319">
    <property type="entry name" value="MFS_ExuT_GudP_like"/>
    <property type="match status" value="1"/>
</dbReference>
<dbReference type="PROSITE" id="PS50850">
    <property type="entry name" value="MFS"/>
    <property type="match status" value="1"/>
</dbReference>
<dbReference type="Pfam" id="PF07690">
    <property type="entry name" value="MFS_1"/>
    <property type="match status" value="1"/>
</dbReference>
<feature type="transmembrane region" description="Helical" evidence="7">
    <location>
        <begin position="255"/>
        <end position="276"/>
    </location>
</feature>
<keyword evidence="2" id="KW-0813">Transport</keyword>
<evidence type="ECO:0000256" key="1">
    <source>
        <dbReference type="ARBA" id="ARBA00004141"/>
    </source>
</evidence>
<feature type="transmembrane region" description="Helical" evidence="7">
    <location>
        <begin position="92"/>
        <end position="110"/>
    </location>
</feature>
<feature type="transmembrane region" description="Helical" evidence="7">
    <location>
        <begin position="321"/>
        <end position="338"/>
    </location>
</feature>
<evidence type="ECO:0000256" key="4">
    <source>
        <dbReference type="ARBA" id="ARBA00022797"/>
    </source>
</evidence>
<comment type="caution">
    <text evidence="9">The sequence shown here is derived from an EMBL/GenBank/DDBJ whole genome shotgun (WGS) entry which is preliminary data.</text>
</comment>
<dbReference type="AlphaFoldDB" id="A0A8H2RS37"/>
<evidence type="ECO:0000313" key="10">
    <source>
        <dbReference type="Proteomes" id="UP000325723"/>
    </source>
</evidence>
<feature type="transmembrane region" description="Helical" evidence="7">
    <location>
        <begin position="412"/>
        <end position="431"/>
    </location>
</feature>
<feature type="transmembrane region" description="Helical" evidence="7">
    <location>
        <begin position="344"/>
        <end position="366"/>
    </location>
</feature>
<keyword evidence="5 7" id="KW-1133">Transmembrane helix</keyword>
<dbReference type="GO" id="GO:0005886">
    <property type="term" value="C:plasma membrane"/>
    <property type="evidence" value="ECO:0007669"/>
    <property type="project" value="TreeGrafter"/>
</dbReference>
<dbReference type="Gene3D" id="1.20.1250.20">
    <property type="entry name" value="MFS general substrate transporter like domains"/>
    <property type="match status" value="2"/>
</dbReference>
<feature type="transmembrane region" description="Helical" evidence="7">
    <location>
        <begin position="60"/>
        <end position="80"/>
    </location>
</feature>
<evidence type="ECO:0000313" key="9">
    <source>
        <dbReference type="EMBL" id="VVP13418.1"/>
    </source>
</evidence>
<organism evidence="9 10">
    <name type="scientific">Pseudomonas fluorescens</name>
    <dbReference type="NCBI Taxonomy" id="294"/>
    <lineage>
        <taxon>Bacteria</taxon>
        <taxon>Pseudomonadati</taxon>
        <taxon>Pseudomonadota</taxon>
        <taxon>Gammaproteobacteria</taxon>
        <taxon>Pseudomonadales</taxon>
        <taxon>Pseudomonadaceae</taxon>
        <taxon>Pseudomonas</taxon>
    </lineage>
</organism>
<keyword evidence="4" id="KW-0058">Aromatic hydrocarbons catabolism</keyword>
<evidence type="ECO:0000259" key="8">
    <source>
        <dbReference type="PROSITE" id="PS50850"/>
    </source>
</evidence>
<dbReference type="FunFam" id="1.20.1250.20:FF:000018">
    <property type="entry name" value="MFS transporter permease"/>
    <property type="match status" value="1"/>
</dbReference>
<feature type="transmembrane region" description="Helical" evidence="7">
    <location>
        <begin position="22"/>
        <end position="40"/>
    </location>
</feature>
<comment type="subcellular location">
    <subcellularLocation>
        <location evidence="1">Membrane</location>
        <topology evidence="1">Multi-pass membrane protein</topology>
    </subcellularLocation>
</comment>
<protein>
    <submittedName>
        <fullName evidence="9">Tartrate transporter</fullName>
    </submittedName>
</protein>
<name>A0A8H2RS37_PSEFL</name>